<evidence type="ECO:0000256" key="5">
    <source>
        <dbReference type="ARBA" id="ARBA00035648"/>
    </source>
</evidence>
<dbReference type="NCBIfam" id="TIGR00255">
    <property type="entry name" value="YicC/YloC family endoribonuclease"/>
    <property type="match status" value="1"/>
</dbReference>
<organism evidence="8 9">
    <name type="scientific">Leeia aquatica</name>
    <dbReference type="NCBI Taxonomy" id="2725557"/>
    <lineage>
        <taxon>Bacteria</taxon>
        <taxon>Pseudomonadati</taxon>
        <taxon>Pseudomonadota</taxon>
        <taxon>Betaproteobacteria</taxon>
        <taxon>Neisseriales</taxon>
        <taxon>Leeiaceae</taxon>
        <taxon>Leeia</taxon>
    </lineage>
</organism>
<name>A0A847SB56_9NEIS</name>
<evidence type="ECO:0000259" key="7">
    <source>
        <dbReference type="Pfam" id="PF08340"/>
    </source>
</evidence>
<dbReference type="AlphaFoldDB" id="A0A847SB56"/>
<protein>
    <submittedName>
        <fullName evidence="8">YicC family protein</fullName>
    </submittedName>
</protein>
<evidence type="ECO:0000313" key="9">
    <source>
        <dbReference type="Proteomes" id="UP000587991"/>
    </source>
</evidence>
<comment type="cofactor">
    <cofactor evidence="1">
        <name>a divalent metal cation</name>
        <dbReference type="ChEBI" id="CHEBI:60240"/>
    </cofactor>
</comment>
<evidence type="ECO:0000256" key="4">
    <source>
        <dbReference type="ARBA" id="ARBA00022801"/>
    </source>
</evidence>
<dbReference type="Proteomes" id="UP000587991">
    <property type="component" value="Unassembled WGS sequence"/>
</dbReference>
<dbReference type="GO" id="GO:0016787">
    <property type="term" value="F:hydrolase activity"/>
    <property type="evidence" value="ECO:0007669"/>
    <property type="project" value="UniProtKB-KW"/>
</dbReference>
<keyword evidence="4" id="KW-0378">Hydrolase</keyword>
<accession>A0A847SB56</accession>
<proteinExistence type="inferred from homology"/>
<keyword evidence="9" id="KW-1185">Reference proteome</keyword>
<keyword evidence="2" id="KW-0540">Nuclease</keyword>
<dbReference type="InterPro" id="IPR013551">
    <property type="entry name" value="YicC-like_C"/>
</dbReference>
<reference evidence="8 9" key="1">
    <citation type="submission" date="2020-04" db="EMBL/GenBank/DDBJ databases">
        <title>Draft genome of Leeia sp. IMCC25680.</title>
        <authorList>
            <person name="Song J."/>
            <person name="Cho J.-C."/>
        </authorList>
    </citation>
    <scope>NUCLEOTIDE SEQUENCE [LARGE SCALE GENOMIC DNA]</scope>
    <source>
        <strain evidence="8 9">IMCC25680</strain>
    </source>
</reference>
<dbReference type="Pfam" id="PF08340">
    <property type="entry name" value="YicC-like_C"/>
    <property type="match status" value="1"/>
</dbReference>
<dbReference type="InterPro" id="IPR013527">
    <property type="entry name" value="YicC-like_N"/>
</dbReference>
<dbReference type="EMBL" id="JABAIM010000003">
    <property type="protein sequence ID" value="NLR76135.1"/>
    <property type="molecule type" value="Genomic_DNA"/>
</dbReference>
<evidence type="ECO:0000256" key="1">
    <source>
        <dbReference type="ARBA" id="ARBA00001968"/>
    </source>
</evidence>
<evidence type="ECO:0000313" key="8">
    <source>
        <dbReference type="EMBL" id="NLR76135.1"/>
    </source>
</evidence>
<comment type="similarity">
    <text evidence="5">Belongs to the YicC/YloC family.</text>
</comment>
<dbReference type="PANTHER" id="PTHR30636">
    <property type="entry name" value="UPF0701 PROTEIN YICC"/>
    <property type="match status" value="1"/>
</dbReference>
<evidence type="ECO:0000259" key="6">
    <source>
        <dbReference type="Pfam" id="PF03755"/>
    </source>
</evidence>
<dbReference type="InterPro" id="IPR005229">
    <property type="entry name" value="YicC/YloC-like"/>
</dbReference>
<evidence type="ECO:0000256" key="2">
    <source>
        <dbReference type="ARBA" id="ARBA00022722"/>
    </source>
</evidence>
<dbReference type="GO" id="GO:0004521">
    <property type="term" value="F:RNA endonuclease activity"/>
    <property type="evidence" value="ECO:0007669"/>
    <property type="project" value="InterPro"/>
</dbReference>
<dbReference type="PANTHER" id="PTHR30636:SF3">
    <property type="entry name" value="UPF0701 PROTEIN YICC"/>
    <property type="match status" value="1"/>
</dbReference>
<comment type="caution">
    <text evidence="8">The sequence shown here is derived from an EMBL/GenBank/DDBJ whole genome shotgun (WGS) entry which is preliminary data.</text>
</comment>
<dbReference type="Pfam" id="PF03755">
    <property type="entry name" value="YicC-like_N"/>
    <property type="match status" value="1"/>
</dbReference>
<keyword evidence="3" id="KW-0255">Endonuclease</keyword>
<gene>
    <name evidence="8" type="ORF">HF682_13300</name>
</gene>
<feature type="domain" description="Endoribonuclease YicC-like N-terminal" evidence="6">
    <location>
        <begin position="2"/>
        <end position="154"/>
    </location>
</feature>
<feature type="domain" description="Endoribonuclease YicC-like C-terminal" evidence="7">
    <location>
        <begin position="174"/>
        <end position="288"/>
    </location>
</feature>
<evidence type="ECO:0000256" key="3">
    <source>
        <dbReference type="ARBA" id="ARBA00022759"/>
    </source>
</evidence>
<sequence>MIASMTGYASVTAETDLGMMTLELRAVNNRFLDAVFRMPEELRAFEPLLREALSGAISRGKVECRINLTARPDAQAALEVNDRMVSALLAAEQRVLAQAGGARGLSVSDILRWPGVMAATEVDNERLSRTLQQAMQQALQDFVASRKREGAKLADVLRERLEGIEALAQATRPKMPQLVQAYQQKLVERLQEVFGQADDQRIQQELALFAQKIDVDEELSRLGAHCSEVRRILKQGGVVGKRLDFMMQELQREANTLGSKAASLELTQTSVDMKVLVEQMREQVQNIE</sequence>